<reference evidence="2 3" key="1">
    <citation type="submission" date="2023-08" db="EMBL/GenBank/DDBJ databases">
        <title>Black Yeasts Isolated from many extreme environments.</title>
        <authorList>
            <person name="Coleine C."/>
            <person name="Stajich J.E."/>
            <person name="Selbmann L."/>
        </authorList>
    </citation>
    <scope>NUCLEOTIDE SEQUENCE [LARGE SCALE GENOMIC DNA]</scope>
    <source>
        <strain evidence="2 3">CCFEE 5386</strain>
    </source>
</reference>
<evidence type="ECO:0000259" key="1">
    <source>
        <dbReference type="PROSITE" id="PS51388"/>
    </source>
</evidence>
<evidence type="ECO:0000313" key="2">
    <source>
        <dbReference type="EMBL" id="KAK5147773.1"/>
    </source>
</evidence>
<dbReference type="InterPro" id="IPR020850">
    <property type="entry name" value="GED_dom"/>
</dbReference>
<dbReference type="EMBL" id="JAVRRR010000026">
    <property type="protein sequence ID" value="KAK5147773.1"/>
    <property type="molecule type" value="Genomic_DNA"/>
</dbReference>
<evidence type="ECO:0000313" key="3">
    <source>
        <dbReference type="Proteomes" id="UP001308179"/>
    </source>
</evidence>
<feature type="domain" description="GED" evidence="1">
    <location>
        <begin position="54"/>
        <end position="125"/>
    </location>
</feature>
<accession>A0ABR0LEZ1</accession>
<dbReference type="Proteomes" id="UP001308179">
    <property type="component" value="Unassembled WGS sequence"/>
</dbReference>
<dbReference type="PROSITE" id="PS51388">
    <property type="entry name" value="GED"/>
    <property type="match status" value="1"/>
</dbReference>
<keyword evidence="3" id="KW-1185">Reference proteome</keyword>
<comment type="caution">
    <text evidence="2">The sequence shown here is derived from an EMBL/GenBank/DDBJ whole genome shotgun (WGS) entry which is preliminary data.</text>
</comment>
<sequence>MNHYFNDNLQKCRHDNFDARLKSTAFHNGSHGMVVRLDHAMETSRNMSNEEFVVQNIYHILYAYYKVSRKTFVDSVCKQAAMHCLLTCEESPLELFSPVFVSQLSVDVLEEIAAEASAMNICARG</sequence>
<proteinExistence type="predicted"/>
<gene>
    <name evidence="2" type="ORF">LTR32_000832</name>
</gene>
<protein>
    <recommendedName>
        <fullName evidence="1">GED domain-containing protein</fullName>
    </recommendedName>
</protein>
<organism evidence="2 3">
    <name type="scientific">Rachicladosporium monterosium</name>
    <dbReference type="NCBI Taxonomy" id="1507873"/>
    <lineage>
        <taxon>Eukaryota</taxon>
        <taxon>Fungi</taxon>
        <taxon>Dikarya</taxon>
        <taxon>Ascomycota</taxon>
        <taxon>Pezizomycotina</taxon>
        <taxon>Dothideomycetes</taxon>
        <taxon>Dothideomycetidae</taxon>
        <taxon>Cladosporiales</taxon>
        <taxon>Cladosporiaceae</taxon>
        <taxon>Rachicladosporium</taxon>
    </lineage>
</organism>
<name>A0ABR0LEZ1_9PEZI</name>